<accession>A0A918NU28</accession>
<dbReference type="PROSITE" id="PS51318">
    <property type="entry name" value="TAT"/>
    <property type="match status" value="1"/>
</dbReference>
<feature type="signal peptide" evidence="1">
    <location>
        <begin position="1"/>
        <end position="33"/>
    </location>
</feature>
<reference evidence="2" key="1">
    <citation type="journal article" date="2014" name="Int. J. Syst. Evol. Microbiol.">
        <title>Complete genome sequence of Corynebacterium casei LMG S-19264T (=DSM 44701T), isolated from a smear-ripened cheese.</title>
        <authorList>
            <consortium name="US DOE Joint Genome Institute (JGI-PGF)"/>
            <person name="Walter F."/>
            <person name="Albersmeier A."/>
            <person name="Kalinowski J."/>
            <person name="Ruckert C."/>
        </authorList>
    </citation>
    <scope>NUCLEOTIDE SEQUENCE</scope>
    <source>
        <strain evidence="2">JCM 4956</strain>
    </source>
</reference>
<dbReference type="InterPro" id="IPR006311">
    <property type="entry name" value="TAT_signal"/>
</dbReference>
<reference evidence="2" key="2">
    <citation type="submission" date="2020-09" db="EMBL/GenBank/DDBJ databases">
        <authorList>
            <person name="Sun Q."/>
            <person name="Ohkuma M."/>
        </authorList>
    </citation>
    <scope>NUCLEOTIDE SEQUENCE</scope>
    <source>
        <strain evidence="2">JCM 4956</strain>
    </source>
</reference>
<comment type="caution">
    <text evidence="2">The sequence shown here is derived from an EMBL/GenBank/DDBJ whole genome shotgun (WGS) entry which is preliminary data.</text>
</comment>
<dbReference type="RefSeq" id="WP_190039908.1">
    <property type="nucleotide sequence ID" value="NZ_BMWD01000043.1"/>
</dbReference>
<keyword evidence="3" id="KW-1185">Reference proteome</keyword>
<evidence type="ECO:0000313" key="2">
    <source>
        <dbReference type="EMBL" id="GGX95562.1"/>
    </source>
</evidence>
<protein>
    <recommendedName>
        <fullName evidence="4">Peptidase inhibitor family I36</fullName>
    </recommendedName>
</protein>
<proteinExistence type="predicted"/>
<evidence type="ECO:0008006" key="4">
    <source>
        <dbReference type="Google" id="ProtNLM"/>
    </source>
</evidence>
<organism evidence="2 3">
    <name type="scientific">Streptomyces fructofermentans</name>
    <dbReference type="NCBI Taxonomy" id="152141"/>
    <lineage>
        <taxon>Bacteria</taxon>
        <taxon>Bacillati</taxon>
        <taxon>Actinomycetota</taxon>
        <taxon>Actinomycetes</taxon>
        <taxon>Kitasatosporales</taxon>
        <taxon>Streptomycetaceae</taxon>
        <taxon>Streptomyces</taxon>
    </lineage>
</organism>
<dbReference type="Proteomes" id="UP000645555">
    <property type="component" value="Unassembled WGS sequence"/>
</dbReference>
<sequence length="121" mass="12783">MTRTPIRRRVAAVATTALLALGTGALSASPASAAPAGCPSGAACIYGGPDGSGGVTNQYWSRGVHKLYNQVGVHTVFNNQTDDWKFQLCRGSNGEDCDWTFYEGAWTDLDLTPFNSVIVSP</sequence>
<evidence type="ECO:0000256" key="1">
    <source>
        <dbReference type="SAM" id="SignalP"/>
    </source>
</evidence>
<dbReference type="AlphaFoldDB" id="A0A918NU28"/>
<gene>
    <name evidence="2" type="ORF">GCM10010515_72790</name>
</gene>
<dbReference type="EMBL" id="BMWD01000043">
    <property type="protein sequence ID" value="GGX95562.1"/>
    <property type="molecule type" value="Genomic_DNA"/>
</dbReference>
<evidence type="ECO:0000313" key="3">
    <source>
        <dbReference type="Proteomes" id="UP000645555"/>
    </source>
</evidence>
<keyword evidence="1" id="KW-0732">Signal</keyword>
<feature type="chain" id="PRO_5037380818" description="Peptidase inhibitor family I36" evidence="1">
    <location>
        <begin position="34"/>
        <end position="121"/>
    </location>
</feature>
<name>A0A918NU28_9ACTN</name>